<protein>
    <submittedName>
        <fullName evidence="2">Uncharacterized protein</fullName>
    </submittedName>
</protein>
<accession>A0A9D4QPN2</accession>
<proteinExistence type="predicted"/>
<name>A0A9D4QPN2_DREPO</name>
<dbReference type="EMBL" id="JAIWYP010000004">
    <property type="protein sequence ID" value="KAH3838921.1"/>
    <property type="molecule type" value="Genomic_DNA"/>
</dbReference>
<reference evidence="2" key="2">
    <citation type="submission" date="2020-11" db="EMBL/GenBank/DDBJ databases">
        <authorList>
            <person name="McCartney M.A."/>
            <person name="Auch B."/>
            <person name="Kono T."/>
            <person name="Mallez S."/>
            <person name="Becker A."/>
            <person name="Gohl D.M."/>
            <person name="Silverstein K.A.T."/>
            <person name="Koren S."/>
            <person name="Bechman K.B."/>
            <person name="Herman A."/>
            <person name="Abrahante J.E."/>
            <person name="Garbe J."/>
        </authorList>
    </citation>
    <scope>NUCLEOTIDE SEQUENCE</scope>
    <source>
        <strain evidence="2">Duluth1</strain>
        <tissue evidence="2">Whole animal</tissue>
    </source>
</reference>
<comment type="caution">
    <text evidence="2">The sequence shown here is derived from an EMBL/GenBank/DDBJ whole genome shotgun (WGS) entry which is preliminary data.</text>
</comment>
<dbReference type="AlphaFoldDB" id="A0A9D4QPN2"/>
<organism evidence="2 3">
    <name type="scientific">Dreissena polymorpha</name>
    <name type="common">Zebra mussel</name>
    <name type="synonym">Mytilus polymorpha</name>
    <dbReference type="NCBI Taxonomy" id="45954"/>
    <lineage>
        <taxon>Eukaryota</taxon>
        <taxon>Metazoa</taxon>
        <taxon>Spiralia</taxon>
        <taxon>Lophotrochozoa</taxon>
        <taxon>Mollusca</taxon>
        <taxon>Bivalvia</taxon>
        <taxon>Autobranchia</taxon>
        <taxon>Heteroconchia</taxon>
        <taxon>Euheterodonta</taxon>
        <taxon>Imparidentia</taxon>
        <taxon>Neoheterodontei</taxon>
        <taxon>Myida</taxon>
        <taxon>Dreissenoidea</taxon>
        <taxon>Dreissenidae</taxon>
        <taxon>Dreissena</taxon>
    </lineage>
</organism>
<evidence type="ECO:0000313" key="3">
    <source>
        <dbReference type="Proteomes" id="UP000828390"/>
    </source>
</evidence>
<evidence type="ECO:0000256" key="1">
    <source>
        <dbReference type="SAM" id="Coils"/>
    </source>
</evidence>
<reference evidence="2" key="1">
    <citation type="journal article" date="2019" name="bioRxiv">
        <title>The Genome of the Zebra Mussel, Dreissena polymorpha: A Resource for Invasive Species Research.</title>
        <authorList>
            <person name="McCartney M.A."/>
            <person name="Auch B."/>
            <person name="Kono T."/>
            <person name="Mallez S."/>
            <person name="Zhang Y."/>
            <person name="Obille A."/>
            <person name="Becker A."/>
            <person name="Abrahante J.E."/>
            <person name="Garbe J."/>
            <person name="Badalamenti J.P."/>
            <person name="Herman A."/>
            <person name="Mangelson H."/>
            <person name="Liachko I."/>
            <person name="Sullivan S."/>
            <person name="Sone E.D."/>
            <person name="Koren S."/>
            <person name="Silverstein K.A.T."/>
            <person name="Beckman K.B."/>
            <person name="Gohl D.M."/>
        </authorList>
    </citation>
    <scope>NUCLEOTIDE SEQUENCE</scope>
    <source>
        <strain evidence="2">Duluth1</strain>
        <tissue evidence="2">Whole animal</tissue>
    </source>
</reference>
<gene>
    <name evidence="2" type="ORF">DPMN_112338</name>
</gene>
<dbReference type="Proteomes" id="UP000828390">
    <property type="component" value="Unassembled WGS sequence"/>
</dbReference>
<evidence type="ECO:0000313" key="2">
    <source>
        <dbReference type="EMBL" id="KAH3838921.1"/>
    </source>
</evidence>
<sequence length="89" mass="10783">MIDQMIHMMKNQLTQTNQEEARIEKEKLNLNEERKKIEAEFEKRQRALDIDLKLVREKRDIIELCDNEEDVALIENMIIREENQQPCTQ</sequence>
<keyword evidence="1" id="KW-0175">Coiled coil</keyword>
<feature type="coiled-coil region" evidence="1">
    <location>
        <begin position="6"/>
        <end position="47"/>
    </location>
</feature>
<keyword evidence="3" id="KW-1185">Reference proteome</keyword>